<feature type="signal peptide" evidence="1">
    <location>
        <begin position="1"/>
        <end position="21"/>
    </location>
</feature>
<comment type="caution">
    <text evidence="2">The sequence shown here is derived from an EMBL/GenBank/DDBJ whole genome shotgun (WGS) entry which is preliminary data.</text>
</comment>
<keyword evidence="1" id="KW-0732">Signal</keyword>
<accession>A0ABV7CAW3</accession>
<organism evidence="2 3">
    <name type="scientific">Vibrio zhugei</name>
    <dbReference type="NCBI Taxonomy" id="2479546"/>
    <lineage>
        <taxon>Bacteria</taxon>
        <taxon>Pseudomonadati</taxon>
        <taxon>Pseudomonadota</taxon>
        <taxon>Gammaproteobacteria</taxon>
        <taxon>Vibrionales</taxon>
        <taxon>Vibrionaceae</taxon>
        <taxon>Vibrio</taxon>
    </lineage>
</organism>
<gene>
    <name evidence="2" type="ORF">ACFODT_08995</name>
</gene>
<reference evidence="3" key="1">
    <citation type="journal article" date="2019" name="Int. J. Syst. Evol. Microbiol.">
        <title>The Global Catalogue of Microorganisms (GCM) 10K type strain sequencing project: providing services to taxonomists for standard genome sequencing and annotation.</title>
        <authorList>
            <consortium name="The Broad Institute Genomics Platform"/>
            <consortium name="The Broad Institute Genome Sequencing Center for Infectious Disease"/>
            <person name="Wu L."/>
            <person name="Ma J."/>
        </authorList>
    </citation>
    <scope>NUCLEOTIDE SEQUENCE [LARGE SCALE GENOMIC DNA]</scope>
    <source>
        <strain evidence="3">KCTC 62784</strain>
    </source>
</reference>
<proteinExistence type="predicted"/>
<evidence type="ECO:0000313" key="3">
    <source>
        <dbReference type="Proteomes" id="UP001595384"/>
    </source>
</evidence>
<sequence>MKWLRCVILSLWVMVTPFSWAHQDGQHDITYFDHPFLLGDWYFINPHPEDTPEGYRSIHVQLRSDYRFQIDVKKQDHSVQHWQGHFSANDEALQFQFTNGEKHNYAYQGSHNTLYMNGLYFYKALPRELAGQWKSDDVKNLEARGKHAVDHIELLIKPDFVFLFRSVTSQGDETVHQGVFYIEQNHFVFMYEHGQHDAKYSLHNDTMTLDMENGSLLTTLSRAP</sequence>
<dbReference type="RefSeq" id="WP_123016131.1">
    <property type="nucleotide sequence ID" value="NZ_AP024911.1"/>
</dbReference>
<protein>
    <recommendedName>
        <fullName evidence="4">WD40 repeat protein</fullName>
    </recommendedName>
</protein>
<name>A0ABV7CAW3_9VIBR</name>
<evidence type="ECO:0000256" key="1">
    <source>
        <dbReference type="SAM" id="SignalP"/>
    </source>
</evidence>
<dbReference type="Proteomes" id="UP001595384">
    <property type="component" value="Unassembled WGS sequence"/>
</dbReference>
<keyword evidence="3" id="KW-1185">Reference proteome</keyword>
<evidence type="ECO:0000313" key="2">
    <source>
        <dbReference type="EMBL" id="MFC3023961.1"/>
    </source>
</evidence>
<evidence type="ECO:0008006" key="4">
    <source>
        <dbReference type="Google" id="ProtNLM"/>
    </source>
</evidence>
<dbReference type="EMBL" id="JBHRSE010000060">
    <property type="protein sequence ID" value="MFC3023961.1"/>
    <property type="molecule type" value="Genomic_DNA"/>
</dbReference>
<feature type="chain" id="PRO_5046319789" description="WD40 repeat protein" evidence="1">
    <location>
        <begin position="22"/>
        <end position="224"/>
    </location>
</feature>